<name>A0AAC9WG92_9CLOT</name>
<dbReference type="RefSeq" id="WP_070970213.1">
    <property type="nucleotide sequence ID" value="NZ_CP020559.1"/>
</dbReference>
<evidence type="ECO:0000313" key="3">
    <source>
        <dbReference type="Proteomes" id="UP000177894"/>
    </source>
</evidence>
<dbReference type="Proteomes" id="UP000177894">
    <property type="component" value="Chromosome"/>
</dbReference>
<keyword evidence="3" id="KW-1185">Reference proteome</keyword>
<evidence type="ECO:0000313" key="4">
    <source>
        <dbReference type="Proteomes" id="UP000192478"/>
    </source>
</evidence>
<organism evidence="2 4">
    <name type="scientific">Clostridium formicaceticum</name>
    <dbReference type="NCBI Taxonomy" id="1497"/>
    <lineage>
        <taxon>Bacteria</taxon>
        <taxon>Bacillati</taxon>
        <taxon>Bacillota</taxon>
        <taxon>Clostridia</taxon>
        <taxon>Eubacteriales</taxon>
        <taxon>Clostridiaceae</taxon>
        <taxon>Clostridium</taxon>
    </lineage>
</organism>
<dbReference type="EMBL" id="CP017603">
    <property type="protein sequence ID" value="AOY77207.1"/>
    <property type="molecule type" value="Genomic_DNA"/>
</dbReference>
<accession>A0AAC9WG92</accession>
<proteinExistence type="predicted"/>
<dbReference type="Pfam" id="PF16784">
    <property type="entry name" value="HNHc_6"/>
    <property type="match status" value="1"/>
</dbReference>
<evidence type="ECO:0000313" key="2">
    <source>
        <dbReference type="EMBL" id="ARE87732.1"/>
    </source>
</evidence>
<dbReference type="KEGG" id="cfm:BJL90_15935"/>
<protein>
    <submittedName>
        <fullName evidence="2">Uncharacterized protein</fullName>
    </submittedName>
</protein>
<reference evidence="1 3" key="1">
    <citation type="submission" date="2016-10" db="EMBL/GenBank/DDBJ databases">
        <title>Complete Genome Sequence of Acetogen Clostridium formicoaceticum ATCC 27076.</title>
        <authorList>
            <person name="Bao T."/>
            <person name="Cheng C."/>
            <person name="Zhao J."/>
            <person name="Yang S.-T."/>
            <person name="Wang J."/>
            <person name="Wang M."/>
        </authorList>
    </citation>
    <scope>NUCLEOTIDE SEQUENCE [LARGE SCALE GENOMIC DNA]</scope>
    <source>
        <strain evidence="1 3">ATCC 27076</strain>
    </source>
</reference>
<gene>
    <name evidence="1" type="ORF">BJL90_15935</name>
    <name evidence="2" type="ORF">CLFO_21320</name>
</gene>
<reference evidence="2 4" key="2">
    <citation type="submission" date="2017-03" db="EMBL/GenBank/DDBJ databases">
        <title>Complete sequence of Clostridium formicaceticum DSM 92.</title>
        <authorList>
            <person name="Poehlein A."/>
            <person name="Karl M."/>
            <person name="Bengelsdorf F.R."/>
            <person name="Duerre P."/>
            <person name="Daniel R."/>
        </authorList>
    </citation>
    <scope>NUCLEOTIDE SEQUENCE [LARGE SCALE GENOMIC DNA]</scope>
    <source>
        <strain evidence="2 4">DSM 92</strain>
    </source>
</reference>
<dbReference type="AlphaFoldDB" id="A0AAC9WG92"/>
<dbReference type="Proteomes" id="UP000192478">
    <property type="component" value="Chromosome"/>
</dbReference>
<dbReference type="InterPro" id="IPR041242">
    <property type="entry name" value="HNHc_6"/>
</dbReference>
<dbReference type="EMBL" id="CP020559">
    <property type="protein sequence ID" value="ARE87732.1"/>
    <property type="molecule type" value="Genomic_DNA"/>
</dbReference>
<evidence type="ECO:0000313" key="1">
    <source>
        <dbReference type="EMBL" id="AOY77207.1"/>
    </source>
</evidence>
<sequence>MQYFSRITKLRETEKGTDLIVTIPGEKLGRQIYKYKIDGQDGIDAEIRINDGRTITVDQRKKIYATVRDISVFIGDDPEYLKEYLKYDYCATTGEEHFSLSNCSVTTARNFISHIIDFILKWDIPLTDKALNRTDDIDRYLYGCIKYRKCCITGKPNADIHHCEGSRVGMGRNRKKISHEGLELMALSRDLHTKVHQEGEEKIFNLYKIYGIVIDNETLVDLGLTHKDIT</sequence>